<evidence type="ECO:0000313" key="2">
    <source>
        <dbReference type="EMBL" id="CAG5134004.1"/>
    </source>
</evidence>
<dbReference type="SMART" id="SM00325">
    <property type="entry name" value="RhoGEF"/>
    <property type="match status" value="1"/>
</dbReference>
<protein>
    <recommendedName>
        <fullName evidence="1">DH domain-containing protein</fullName>
    </recommendedName>
</protein>
<comment type="caution">
    <text evidence="2">The sequence shown here is derived from an EMBL/GenBank/DDBJ whole genome shotgun (WGS) entry which is preliminary data.</text>
</comment>
<dbReference type="InterPro" id="IPR035899">
    <property type="entry name" value="DBL_dom_sf"/>
</dbReference>
<dbReference type="PROSITE" id="PS50010">
    <property type="entry name" value="DH_2"/>
    <property type="match status" value="1"/>
</dbReference>
<dbReference type="OrthoDB" id="410721at2759"/>
<proteinExistence type="predicted"/>
<reference evidence="2" key="1">
    <citation type="submission" date="2021-04" db="EMBL/GenBank/DDBJ databases">
        <authorList>
            <consortium name="Molecular Ecology Group"/>
        </authorList>
    </citation>
    <scope>NUCLEOTIDE SEQUENCE</scope>
</reference>
<dbReference type="Gene3D" id="1.20.900.10">
    <property type="entry name" value="Dbl homology (DH) domain"/>
    <property type="match status" value="1"/>
</dbReference>
<gene>
    <name evidence="2" type="ORF">CUNI_LOCUS19562</name>
</gene>
<dbReference type="GO" id="GO:0005085">
    <property type="term" value="F:guanyl-nucleotide exchange factor activity"/>
    <property type="evidence" value="ECO:0007669"/>
    <property type="project" value="InterPro"/>
</dbReference>
<evidence type="ECO:0000313" key="3">
    <source>
        <dbReference type="Proteomes" id="UP000678393"/>
    </source>
</evidence>
<accession>A0A8S3ZYQ6</accession>
<dbReference type="InterPro" id="IPR000219">
    <property type="entry name" value="DH_dom"/>
</dbReference>
<name>A0A8S3ZYQ6_9EUPU</name>
<feature type="non-terminal residue" evidence="2">
    <location>
        <position position="1"/>
    </location>
</feature>
<sequence length="207" mass="24022">METDASQFSANITSECPISPLEMKFMYIEQLMSLEQDFLSCMHFGIRKYLKPLQYCILTRYEHTTLFTNIDMLARFSKANLKSMRDNAAPDDSQTSEDQHMMLYLPATIQKQCKAYQLYGKQLEMSNKLLKELNQNKSFRDFVKSQHTTGEHCRSQPSEQCPSIQEFINRPALHIQQLYTALHNILSVTPRDSHDAPLLVRVTDAIF</sequence>
<organism evidence="2 3">
    <name type="scientific">Candidula unifasciata</name>
    <dbReference type="NCBI Taxonomy" id="100452"/>
    <lineage>
        <taxon>Eukaryota</taxon>
        <taxon>Metazoa</taxon>
        <taxon>Spiralia</taxon>
        <taxon>Lophotrochozoa</taxon>
        <taxon>Mollusca</taxon>
        <taxon>Gastropoda</taxon>
        <taxon>Heterobranchia</taxon>
        <taxon>Euthyneura</taxon>
        <taxon>Panpulmonata</taxon>
        <taxon>Eupulmonata</taxon>
        <taxon>Stylommatophora</taxon>
        <taxon>Helicina</taxon>
        <taxon>Helicoidea</taxon>
        <taxon>Geomitridae</taxon>
        <taxon>Candidula</taxon>
    </lineage>
</organism>
<keyword evidence="3" id="KW-1185">Reference proteome</keyword>
<dbReference type="EMBL" id="CAJHNH020006668">
    <property type="protein sequence ID" value="CAG5134004.1"/>
    <property type="molecule type" value="Genomic_DNA"/>
</dbReference>
<feature type="domain" description="DH" evidence="1">
    <location>
        <begin position="23"/>
        <end position="207"/>
    </location>
</feature>
<dbReference type="AlphaFoldDB" id="A0A8S3ZYQ6"/>
<evidence type="ECO:0000259" key="1">
    <source>
        <dbReference type="PROSITE" id="PS50010"/>
    </source>
</evidence>
<dbReference type="Proteomes" id="UP000678393">
    <property type="component" value="Unassembled WGS sequence"/>
</dbReference>
<dbReference type="Pfam" id="PF00621">
    <property type="entry name" value="RhoGEF"/>
    <property type="match status" value="1"/>
</dbReference>
<dbReference type="SUPFAM" id="SSF48065">
    <property type="entry name" value="DBL homology domain (DH-domain)"/>
    <property type="match status" value="1"/>
</dbReference>